<dbReference type="OrthoDB" id="2963168at2759"/>
<gene>
    <name evidence="1" type="ORF">D9758_000895</name>
</gene>
<organism evidence="1 2">
    <name type="scientific">Tetrapyrgos nigripes</name>
    <dbReference type="NCBI Taxonomy" id="182062"/>
    <lineage>
        <taxon>Eukaryota</taxon>
        <taxon>Fungi</taxon>
        <taxon>Dikarya</taxon>
        <taxon>Basidiomycota</taxon>
        <taxon>Agaricomycotina</taxon>
        <taxon>Agaricomycetes</taxon>
        <taxon>Agaricomycetidae</taxon>
        <taxon>Agaricales</taxon>
        <taxon>Marasmiineae</taxon>
        <taxon>Marasmiaceae</taxon>
        <taxon>Tetrapyrgos</taxon>
    </lineage>
</organism>
<reference evidence="1 2" key="1">
    <citation type="journal article" date="2020" name="ISME J.">
        <title>Uncovering the hidden diversity of litter-decomposition mechanisms in mushroom-forming fungi.</title>
        <authorList>
            <person name="Floudas D."/>
            <person name="Bentzer J."/>
            <person name="Ahren D."/>
            <person name="Johansson T."/>
            <person name="Persson P."/>
            <person name="Tunlid A."/>
        </authorList>
    </citation>
    <scope>NUCLEOTIDE SEQUENCE [LARGE SCALE GENOMIC DNA]</scope>
    <source>
        <strain evidence="1 2">CBS 291.85</strain>
    </source>
</reference>
<evidence type="ECO:0000313" key="2">
    <source>
        <dbReference type="Proteomes" id="UP000559256"/>
    </source>
</evidence>
<proteinExistence type="predicted"/>
<dbReference type="Proteomes" id="UP000559256">
    <property type="component" value="Unassembled WGS sequence"/>
</dbReference>
<dbReference type="EMBL" id="JAACJM010000003">
    <property type="protein sequence ID" value="KAF5373782.1"/>
    <property type="molecule type" value="Genomic_DNA"/>
</dbReference>
<dbReference type="PANTHER" id="PTHR14187">
    <property type="entry name" value="ALPHA KINASE/ELONGATION FACTOR 2 KINASE"/>
    <property type="match status" value="1"/>
</dbReference>
<dbReference type="InterPro" id="IPR043129">
    <property type="entry name" value="ATPase_NBD"/>
</dbReference>
<dbReference type="Gene3D" id="3.30.420.40">
    <property type="match status" value="1"/>
</dbReference>
<dbReference type="AlphaFoldDB" id="A0A8H5GZA5"/>
<protein>
    <recommendedName>
        <fullName evidence="3">Heat shock 70 kDa protein 12A</fullName>
    </recommendedName>
</protein>
<keyword evidence="2" id="KW-1185">Reference proteome</keyword>
<sequence length="613" mass="68642">MELPSSLVLSKSFQLFPTRIMKARKPYNGTDRKLIIAFDVGTTYSGCSLLEPGMVPEIKGVTRFPARHHTSGDAKIPTILWYDHEGKVRAAGAEANDEYIVDLAEQRQWILCKLFKLHVKHPDNSVTRGDSNMNQAIAPLPPGKTVVDVYSDFLFYLMSCTSKFIKEAMPGGEVVWARIQNSIEFVLTHPNGWGGLEQQQLREAAVAANLIQDTGDDHNRIHFVAEGEASLHFCIMSGLNMPKAGVIIADAGGGTVDLSSYSRVQGRTRYEELVAPVCKPLSSPVPPSYSFLSIKALHCGSVYVTFQASRYFEEKLGRTRFKDDIPRATSAFDTGAKLVFKSRESPSFVMFGGLRDTDASLDIKSGQMKIPGTVVANFFSPSINDIHVFLVGGFAASEWLFSELHRFLNPLGFAILRPDRYVSKAVADGAISYYLDHVVAARISKKVIGADCIRDYIPDDPEHQKRASEIQLSCTGKQELHYGFDIILHKGERVVESQEFRRPYYLERKTLAELHSVSADIMVYNGDIQNPQWLDEDPDNFIMQCTVYADTTLACQGLLARTTKRKRYYRLDYEIVLSLGLTEMKAQLIGLCYCNFRALKRGILFDDRSGEVY</sequence>
<comment type="caution">
    <text evidence="1">The sequence shown here is derived from an EMBL/GenBank/DDBJ whole genome shotgun (WGS) entry which is preliminary data.</text>
</comment>
<accession>A0A8H5GZA5</accession>
<evidence type="ECO:0000313" key="1">
    <source>
        <dbReference type="EMBL" id="KAF5373782.1"/>
    </source>
</evidence>
<dbReference type="PANTHER" id="PTHR14187:SF5">
    <property type="entry name" value="HEAT SHOCK 70 KDA PROTEIN 12A"/>
    <property type="match status" value="1"/>
</dbReference>
<dbReference type="SUPFAM" id="SSF53067">
    <property type="entry name" value="Actin-like ATPase domain"/>
    <property type="match status" value="1"/>
</dbReference>
<evidence type="ECO:0008006" key="3">
    <source>
        <dbReference type="Google" id="ProtNLM"/>
    </source>
</evidence>
<dbReference type="CDD" id="cd10170">
    <property type="entry name" value="ASKHA_NBD_HSP70"/>
    <property type="match status" value="1"/>
</dbReference>
<name>A0A8H5GZA5_9AGAR</name>